<feature type="domain" description="Atg6 BARA" evidence="1">
    <location>
        <begin position="224"/>
        <end position="445"/>
    </location>
</feature>
<accession>A0ABR2HF68</accession>
<evidence type="ECO:0000313" key="2">
    <source>
        <dbReference type="EMBL" id="KAK8846079.1"/>
    </source>
</evidence>
<evidence type="ECO:0000259" key="1">
    <source>
        <dbReference type="Pfam" id="PF04111"/>
    </source>
</evidence>
<name>A0ABR2HF68_9EUKA</name>
<gene>
    <name evidence="2" type="ORF">M9Y10_020080</name>
</gene>
<dbReference type="EMBL" id="JAPFFF010000029">
    <property type="protein sequence ID" value="KAK8846079.1"/>
    <property type="molecule type" value="Genomic_DNA"/>
</dbReference>
<organism evidence="2 3">
    <name type="scientific">Tritrichomonas musculus</name>
    <dbReference type="NCBI Taxonomy" id="1915356"/>
    <lineage>
        <taxon>Eukaryota</taxon>
        <taxon>Metamonada</taxon>
        <taxon>Parabasalia</taxon>
        <taxon>Tritrichomonadida</taxon>
        <taxon>Tritrichomonadidae</taxon>
        <taxon>Tritrichomonas</taxon>
    </lineage>
</organism>
<dbReference type="InterPro" id="IPR038274">
    <property type="entry name" value="Atg6/Beclin_C_sf"/>
</dbReference>
<proteinExistence type="predicted"/>
<reference evidence="2 3" key="1">
    <citation type="submission" date="2024-04" db="EMBL/GenBank/DDBJ databases">
        <title>Tritrichomonas musculus Genome.</title>
        <authorList>
            <person name="Alves-Ferreira E."/>
            <person name="Grigg M."/>
            <person name="Lorenzi H."/>
            <person name="Galac M."/>
        </authorList>
    </citation>
    <scope>NUCLEOTIDE SEQUENCE [LARGE SCALE GENOMIC DNA]</scope>
    <source>
        <strain evidence="2 3">EAF2021</strain>
    </source>
</reference>
<dbReference type="Proteomes" id="UP001470230">
    <property type="component" value="Unassembled WGS sequence"/>
</dbReference>
<comment type="caution">
    <text evidence="2">The sequence shown here is derived from an EMBL/GenBank/DDBJ whole genome shotgun (WGS) entry which is preliminary data.</text>
</comment>
<dbReference type="Gene3D" id="1.10.418.40">
    <property type="entry name" value="Autophagy protein 6/Beclin 1"/>
    <property type="match status" value="1"/>
</dbReference>
<evidence type="ECO:0000313" key="3">
    <source>
        <dbReference type="Proteomes" id="UP001470230"/>
    </source>
</evidence>
<dbReference type="Pfam" id="PF04111">
    <property type="entry name" value="APG6"/>
    <property type="match status" value="1"/>
</dbReference>
<sequence>MNYDILTPCHQCGRIMYIPYSTWDLLYSQKKLNNDQNDNSQSSFSSSSISPHSIKQKVDCTLHFVSNSNDNASENINNGNDFKIIQKFQKEKRKQTFSSSNITYFPLCQDCSASCTYHLRNFKKLFEKTSFFIDSKLKSIPTGVFEIQYENAIAHVPKNQLKIKSSRSLNSSSSQNDSSIFNRLNNNKHSIQISDNVQYDSINLDDKNSSLPQKSFCPFYSFSLFMIGTDYHYGTINDLRIGFYDYSPNSILESNLALYNIAHLIYTLKSALCIDKINIILASQPSISVIANSIYDSKDQYAKKGIKSISIFKLKEKRKDIDGDNNEEKEDSWHNSPNTFNLVLPEISQKYTNGAKKVIVSEASKKKFNSQYYDNINNAIHSLFHAFVLIDNASSRLSKYSSPDYIVNLNDKTIGNVSYVFDWKNIEDWSLAMRMLLFNLKKIQVIFIRSYL</sequence>
<keyword evidence="3" id="KW-1185">Reference proteome</keyword>
<dbReference type="InterPro" id="IPR040455">
    <property type="entry name" value="Atg6_BARA"/>
</dbReference>
<protein>
    <recommendedName>
        <fullName evidence="1">Atg6 BARA domain-containing protein</fullName>
    </recommendedName>
</protein>